<keyword evidence="16" id="KW-1185">Reference proteome</keyword>
<comment type="cofactor">
    <cofactor evidence="3">
        <name>Fe(2+)</name>
        <dbReference type="ChEBI" id="CHEBI:29033"/>
    </cofactor>
</comment>
<keyword evidence="7" id="KW-0479">Metal-binding</keyword>
<keyword evidence="9" id="KW-0862">Zinc</keyword>
<dbReference type="PANTHER" id="PTHR12849:SF0">
    <property type="entry name" value="LARIAT DEBRANCHING ENZYME"/>
    <property type="match status" value="1"/>
</dbReference>
<comment type="similarity">
    <text evidence="5">Belongs to the lariat debranching enzyme family.</text>
</comment>
<reference evidence="16" key="2">
    <citation type="submission" date="2013-12" db="EMBL/GenBank/DDBJ databases">
        <title>Evolution of pathogenesis and genome organization in the Tremellales.</title>
        <authorList>
            <person name="Cuomo C."/>
            <person name="Litvintseva A."/>
            <person name="Heitman J."/>
            <person name="Chen Y."/>
            <person name="Sun S."/>
            <person name="Springer D."/>
            <person name="Dromer F."/>
            <person name="Young S."/>
            <person name="Zeng Q."/>
            <person name="Chapman S."/>
            <person name="Gujja S."/>
            <person name="Saif S."/>
            <person name="Birren B."/>
        </authorList>
    </citation>
    <scope>NUCLEOTIDE SEQUENCE [LARGE SCALE GENOMIC DNA]</scope>
    <source>
        <strain evidence="16">BCC8398</strain>
    </source>
</reference>
<dbReference type="CDD" id="cd00844">
    <property type="entry name" value="MPP_Dbr1_N"/>
    <property type="match status" value="1"/>
</dbReference>
<dbReference type="GO" id="GO:0008419">
    <property type="term" value="F:RNA lariat debranching enzyme activity"/>
    <property type="evidence" value="ECO:0007669"/>
    <property type="project" value="UniProtKB-ARBA"/>
</dbReference>
<keyword evidence="11" id="KW-0464">Manganese</keyword>
<evidence type="ECO:0000259" key="14">
    <source>
        <dbReference type="SMART" id="SM01124"/>
    </source>
</evidence>
<dbReference type="SMART" id="SM01124">
    <property type="entry name" value="DBR1"/>
    <property type="match status" value="1"/>
</dbReference>
<comment type="cofactor">
    <cofactor evidence="2">
        <name>Zn(2+)</name>
        <dbReference type="ChEBI" id="CHEBI:29105"/>
    </cofactor>
</comment>
<feature type="compositionally biased region" description="Polar residues" evidence="13">
    <location>
        <begin position="321"/>
        <end position="330"/>
    </location>
</feature>
<feature type="compositionally biased region" description="Acidic residues" evidence="13">
    <location>
        <begin position="335"/>
        <end position="347"/>
    </location>
</feature>
<evidence type="ECO:0000256" key="2">
    <source>
        <dbReference type="ARBA" id="ARBA00001947"/>
    </source>
</evidence>
<feature type="compositionally biased region" description="Polar residues" evidence="13">
    <location>
        <begin position="356"/>
        <end position="371"/>
    </location>
</feature>
<dbReference type="Proteomes" id="UP000092666">
    <property type="component" value="Unassembled WGS sequence"/>
</dbReference>
<evidence type="ECO:0000256" key="6">
    <source>
        <dbReference type="ARBA" id="ARBA00022664"/>
    </source>
</evidence>
<dbReference type="STRING" id="1296120.A0A1B9GI05"/>
<name>A0A1B9GI05_9TREE</name>
<keyword evidence="6" id="KW-0507">mRNA processing</keyword>
<feature type="region of interest" description="Disordered" evidence="13">
    <location>
        <begin position="295"/>
        <end position="371"/>
    </location>
</feature>
<feature type="domain" description="Lariat debranching enzyme C-terminal" evidence="14">
    <location>
        <begin position="425"/>
        <end position="592"/>
    </location>
</feature>
<evidence type="ECO:0000256" key="7">
    <source>
        <dbReference type="ARBA" id="ARBA00022723"/>
    </source>
</evidence>
<dbReference type="GO" id="GO:0005634">
    <property type="term" value="C:nucleus"/>
    <property type="evidence" value="ECO:0007669"/>
    <property type="project" value="UniProtKB-SubCell"/>
</dbReference>
<evidence type="ECO:0000313" key="16">
    <source>
        <dbReference type="Proteomes" id="UP000092666"/>
    </source>
</evidence>
<dbReference type="GO" id="GO:0046872">
    <property type="term" value="F:metal ion binding"/>
    <property type="evidence" value="ECO:0007669"/>
    <property type="project" value="UniProtKB-KW"/>
</dbReference>
<keyword evidence="12" id="KW-0539">Nucleus</keyword>
<feature type="compositionally biased region" description="Low complexity" evidence="13">
    <location>
        <begin position="247"/>
        <end position="264"/>
    </location>
</feature>
<sequence length="602" mass="65837">MRIAVQGCSHGSLTAIYDTVAQYTARTSNPVELLLLCGDFQALRSTHDFASLAVPQKYHALGTFHQYYSGQRKAPLLTIVIGGNHEASNYMWELYHGGWLAENIYYLGAAGSVYVDGLRIAGASGIYKDHDYNKGHFEKVPYDRSTLRSVYHIRSYDVAKLMQLSPTQDTVFLSHDWPISIARHGDTGALLRRKPFFRDEVNKNTLGSPPLFNLLNHVQPAYWFSAHLHVKFAAIYQHSSPASDGPTTSNAFASSSSSSTSAANRQVAQMGNPDEIAIEDDDDFDDAAVAHQLANPDEINIDDDEFDDEHDHHDHHPQESVAGQSTSTTKGPADNPEEIAISDDEFDQPQPVPQAAASSDQISDNTQGIPEPTKTQAVEELAIDESVDLVEKAREQGGGEKQAEEVIAAPQETVDEAIREAQIDTAHHATGSGSQGRRTRFLALDKCGPGKEFIQFLEIPAPRPSPAGQAPRLTFDTEWLAITRALHPYLSTQIYQPPLPPPQVLGQLVADEKQRIADEGLLVPSLEEEVVGEDGQGKVELVWEKGEIDVGRVQRFWPTAPPEGQPGGSPSVFYTNPQTEAFCGMLGIENKVNPAPAPPPSI</sequence>
<keyword evidence="8" id="KW-0378">Hydrolase</keyword>
<dbReference type="SUPFAM" id="SSF56300">
    <property type="entry name" value="Metallo-dependent phosphatases"/>
    <property type="match status" value="1"/>
</dbReference>
<evidence type="ECO:0000256" key="5">
    <source>
        <dbReference type="ARBA" id="ARBA00006045"/>
    </source>
</evidence>
<evidence type="ECO:0000256" key="8">
    <source>
        <dbReference type="ARBA" id="ARBA00022801"/>
    </source>
</evidence>
<evidence type="ECO:0000256" key="1">
    <source>
        <dbReference type="ARBA" id="ARBA00001936"/>
    </source>
</evidence>
<evidence type="ECO:0000256" key="11">
    <source>
        <dbReference type="ARBA" id="ARBA00023211"/>
    </source>
</evidence>
<evidence type="ECO:0000256" key="3">
    <source>
        <dbReference type="ARBA" id="ARBA00001954"/>
    </source>
</evidence>
<organism evidence="15 16">
    <name type="scientific">Kwoniella heveanensis BCC8398</name>
    <dbReference type="NCBI Taxonomy" id="1296120"/>
    <lineage>
        <taxon>Eukaryota</taxon>
        <taxon>Fungi</taxon>
        <taxon>Dikarya</taxon>
        <taxon>Basidiomycota</taxon>
        <taxon>Agaricomycotina</taxon>
        <taxon>Tremellomycetes</taxon>
        <taxon>Tremellales</taxon>
        <taxon>Cryptococcaceae</taxon>
        <taxon>Kwoniella</taxon>
    </lineage>
</organism>
<dbReference type="InterPro" id="IPR007708">
    <property type="entry name" value="DBR1_C"/>
</dbReference>
<gene>
    <name evidence="15" type="ORF">I316_07696</name>
</gene>
<dbReference type="FunFam" id="3.60.21.10:FF:000035">
    <property type="entry name" value="Lariat debranching enzyme"/>
    <property type="match status" value="1"/>
</dbReference>
<comment type="subcellular location">
    <subcellularLocation>
        <location evidence="4">Nucleus</location>
    </subcellularLocation>
</comment>
<dbReference type="PANTHER" id="PTHR12849">
    <property type="entry name" value="RNA LARIAT DEBRANCHING ENZYME"/>
    <property type="match status" value="1"/>
</dbReference>
<evidence type="ECO:0000256" key="4">
    <source>
        <dbReference type="ARBA" id="ARBA00004123"/>
    </source>
</evidence>
<evidence type="ECO:0000256" key="10">
    <source>
        <dbReference type="ARBA" id="ARBA00023004"/>
    </source>
</evidence>
<evidence type="ECO:0000256" key="13">
    <source>
        <dbReference type="SAM" id="MobiDB-lite"/>
    </source>
</evidence>
<reference evidence="15 16" key="1">
    <citation type="submission" date="2013-07" db="EMBL/GenBank/DDBJ databases">
        <title>The Genome Sequence of Cryptococcus heveanensis BCC8398.</title>
        <authorList>
            <consortium name="The Broad Institute Genome Sequencing Platform"/>
            <person name="Cuomo C."/>
            <person name="Litvintseva A."/>
            <person name="Chen Y."/>
            <person name="Heitman J."/>
            <person name="Sun S."/>
            <person name="Springer D."/>
            <person name="Dromer F."/>
            <person name="Young S.K."/>
            <person name="Zeng Q."/>
            <person name="Gargeya S."/>
            <person name="Fitzgerald M."/>
            <person name="Abouelleil A."/>
            <person name="Alvarado L."/>
            <person name="Berlin A.M."/>
            <person name="Chapman S.B."/>
            <person name="Dewar J."/>
            <person name="Goldberg J."/>
            <person name="Griggs A."/>
            <person name="Gujja S."/>
            <person name="Hansen M."/>
            <person name="Howarth C."/>
            <person name="Imamovic A."/>
            <person name="Larimer J."/>
            <person name="McCowan C."/>
            <person name="Murphy C."/>
            <person name="Pearson M."/>
            <person name="Priest M."/>
            <person name="Roberts A."/>
            <person name="Saif S."/>
            <person name="Shea T."/>
            <person name="Sykes S."/>
            <person name="Wortman J."/>
            <person name="Nusbaum C."/>
            <person name="Birren B."/>
        </authorList>
    </citation>
    <scope>NUCLEOTIDE SEQUENCE [LARGE SCALE GENOMIC DNA]</scope>
    <source>
        <strain evidence="15 16">BCC8398</strain>
    </source>
</reference>
<feature type="region of interest" description="Disordered" evidence="13">
    <location>
        <begin position="240"/>
        <end position="267"/>
    </location>
</feature>
<feature type="compositionally biased region" description="Basic and acidic residues" evidence="13">
    <location>
        <begin position="309"/>
        <end position="318"/>
    </location>
</feature>
<dbReference type="GO" id="GO:0000398">
    <property type="term" value="P:mRNA splicing, via spliceosome"/>
    <property type="evidence" value="ECO:0007669"/>
    <property type="project" value="TreeGrafter"/>
</dbReference>
<keyword evidence="10" id="KW-0408">Iron</keyword>
<evidence type="ECO:0000313" key="15">
    <source>
        <dbReference type="EMBL" id="OCF30648.1"/>
    </source>
</evidence>
<proteinExistence type="inferred from homology"/>
<dbReference type="EMBL" id="KV700144">
    <property type="protein sequence ID" value="OCF30648.1"/>
    <property type="molecule type" value="Genomic_DNA"/>
</dbReference>
<dbReference type="InterPro" id="IPR041816">
    <property type="entry name" value="Dbr1_N"/>
</dbReference>
<comment type="cofactor">
    <cofactor evidence="1">
        <name>Mn(2+)</name>
        <dbReference type="ChEBI" id="CHEBI:29035"/>
    </cofactor>
</comment>
<evidence type="ECO:0000256" key="9">
    <source>
        <dbReference type="ARBA" id="ARBA00022833"/>
    </source>
</evidence>
<dbReference type="InterPro" id="IPR029052">
    <property type="entry name" value="Metallo-depent_PP-like"/>
</dbReference>
<evidence type="ECO:0000256" key="12">
    <source>
        <dbReference type="ARBA" id="ARBA00023242"/>
    </source>
</evidence>
<dbReference type="Pfam" id="PF05011">
    <property type="entry name" value="DBR1"/>
    <property type="match status" value="1"/>
</dbReference>
<protein>
    <recommendedName>
        <fullName evidence="14">Lariat debranching enzyme C-terminal domain-containing protein</fullName>
    </recommendedName>
</protein>
<feature type="compositionally biased region" description="Acidic residues" evidence="13">
    <location>
        <begin position="299"/>
        <end position="308"/>
    </location>
</feature>
<dbReference type="OrthoDB" id="407609at2759"/>
<accession>A0A1B9GI05</accession>
<dbReference type="AlphaFoldDB" id="A0A1B9GI05"/>